<protein>
    <submittedName>
        <fullName evidence="3">CinA family protein</fullName>
    </submittedName>
    <submittedName>
        <fullName evidence="2">Ompetence-damaged protein</fullName>
    </submittedName>
</protein>
<evidence type="ECO:0000313" key="4">
    <source>
        <dbReference type="Proteomes" id="UP000243750"/>
    </source>
</evidence>
<dbReference type="Proteomes" id="UP000243750">
    <property type="component" value="Unassembled WGS sequence"/>
</dbReference>
<proteinExistence type="predicted"/>
<evidence type="ECO:0000313" key="5">
    <source>
        <dbReference type="Proteomes" id="UP000344571"/>
    </source>
</evidence>
<feature type="domain" description="CinA C-terminal" evidence="1">
    <location>
        <begin position="8"/>
        <end position="153"/>
    </location>
</feature>
<evidence type="ECO:0000259" key="1">
    <source>
        <dbReference type="Pfam" id="PF02464"/>
    </source>
</evidence>
<dbReference type="InterPro" id="IPR008136">
    <property type="entry name" value="CinA_C"/>
</dbReference>
<dbReference type="EMBL" id="CP033116">
    <property type="protein sequence ID" value="QFY56294.1"/>
    <property type="molecule type" value="Genomic_DNA"/>
</dbReference>
<evidence type="ECO:0000313" key="3">
    <source>
        <dbReference type="EMBL" id="QFY56294.1"/>
    </source>
</evidence>
<dbReference type="EMBL" id="NWMT01000088">
    <property type="protein sequence ID" value="PCC99845.1"/>
    <property type="molecule type" value="Genomic_DNA"/>
</dbReference>
<dbReference type="AlphaFoldDB" id="A0AA91U348"/>
<dbReference type="InterPro" id="IPR036653">
    <property type="entry name" value="CinA-like_C"/>
</dbReference>
<name>A0AA91U348_9GAMM</name>
<dbReference type="NCBIfam" id="TIGR00199">
    <property type="entry name" value="PncC_domain"/>
    <property type="match status" value="1"/>
</dbReference>
<sequence length="166" mass="17926">MSVAQNIEDVIQFIKQRKLLLCTAESCTAGLVASRVADVPGSGAILEISFTVYSPEAKKHNLGVSAQTIDRYGLTSEEVASEMALGALANSRATIALANTGKATSDDELDGVVCFACAMEVANKRYVVHETVHFDGSRNEVRMAAAEYVLLHLPVYYQQLMNKSPK</sequence>
<gene>
    <name evidence="2" type="ORF">CO192_08470</name>
    <name evidence="3" type="ORF">EAO82_07925</name>
</gene>
<keyword evidence="5" id="KW-1185">Reference proteome</keyword>
<organism evidence="2 4">
    <name type="scientific">Halopseudomonas pelagia</name>
    <dbReference type="NCBI Taxonomy" id="553151"/>
    <lineage>
        <taxon>Bacteria</taxon>
        <taxon>Pseudomonadati</taxon>
        <taxon>Pseudomonadota</taxon>
        <taxon>Gammaproteobacteria</taxon>
        <taxon>Pseudomonadales</taxon>
        <taxon>Pseudomonadaceae</taxon>
        <taxon>Halopseudomonas</taxon>
    </lineage>
</organism>
<reference evidence="3 5" key="2">
    <citation type="submission" date="2018-10" db="EMBL/GenBank/DDBJ databases">
        <title>Complete genome sequence of Pseudomonas pelagia strain Kongs-67.</title>
        <authorList>
            <person name="Sinha R.K."/>
            <person name="Krishnan K."/>
        </authorList>
    </citation>
    <scope>NUCLEOTIDE SEQUENCE [LARGE SCALE GENOMIC DNA]</scope>
    <source>
        <strain evidence="3 5">Kongs-67</strain>
    </source>
</reference>
<dbReference type="Pfam" id="PF02464">
    <property type="entry name" value="CinA"/>
    <property type="match status" value="1"/>
</dbReference>
<evidence type="ECO:0000313" key="2">
    <source>
        <dbReference type="EMBL" id="PCC99845.1"/>
    </source>
</evidence>
<accession>A0AA91U348</accession>
<dbReference type="Gene3D" id="3.90.950.20">
    <property type="entry name" value="CinA-like"/>
    <property type="match status" value="1"/>
</dbReference>
<dbReference type="Proteomes" id="UP000344571">
    <property type="component" value="Chromosome"/>
</dbReference>
<dbReference type="SUPFAM" id="SSF142433">
    <property type="entry name" value="CinA-like"/>
    <property type="match status" value="1"/>
</dbReference>
<dbReference type="RefSeq" id="WP_096346174.1">
    <property type="nucleotide sequence ID" value="NZ_CP033116.1"/>
</dbReference>
<reference evidence="2 4" key="1">
    <citation type="submission" date="2017-09" db="EMBL/GenBank/DDBJ databases">
        <title>Bacterial and phytoplankton interrelationship in Kongsfjorden, an Arctic fjord.</title>
        <authorList>
            <person name="Sinha R."/>
            <person name="Krishnan K."/>
        </authorList>
    </citation>
    <scope>NUCLEOTIDE SEQUENCE [LARGE SCALE GENOMIC DNA]</scope>
    <source>
        <strain evidence="2 4">58</strain>
    </source>
</reference>